<keyword evidence="3 6" id="KW-1133">Transmembrane helix</keyword>
<dbReference type="Pfam" id="PF01062">
    <property type="entry name" value="Bestrophin"/>
    <property type="match status" value="1"/>
</dbReference>
<sequence length="383" mass="44593">MTVTYTAQVATSSHGLGCFWKLLFRWKGSIYKLVWHELLIYCLCYFTISLIYRLALTEPQKRTFEGIALHIEEFTKLIPMAFVLGFYVSIVMTRWWDQYNTIPFPSTVAVFVSFNIRGQTEETRVLRRTILRYVCLSFALTMSMISPPVKKRFPTMTHLVNAGLLTEQEQMIFDIIHWRTGTPKYWLPLVWAGAVVTKARKQGKIKDDFALNTIMNEITNFRRGCHSLLHYDYICVPLVYTQVVTLSVYTFFVSTMIGRQFLEDSQDDPGRQVDMYVPWFTILQFVFYMGWLKVAESLINPFGEDDDDFEVNAMVDKNLQTSYLIVDEMHEDHPELIKDMYFEEVVPAALPYTVASEQYRANQAINHGSTAELKVPEPLQEIM</sequence>
<keyword evidence="6" id="KW-0868">Chloride</keyword>
<dbReference type="KEGG" id="hazt:108672958"/>
<dbReference type="PANTHER" id="PTHR10736:SF11">
    <property type="entry name" value="BESTROPHIN 2"/>
    <property type="match status" value="1"/>
</dbReference>
<evidence type="ECO:0000256" key="2">
    <source>
        <dbReference type="ARBA" id="ARBA00022692"/>
    </source>
</evidence>
<dbReference type="GeneID" id="108672958"/>
<dbReference type="GO" id="GO:0034707">
    <property type="term" value="C:chloride channel complex"/>
    <property type="evidence" value="ECO:0007669"/>
    <property type="project" value="UniProtKB-KW"/>
</dbReference>
<keyword evidence="4 6" id="KW-0472">Membrane</keyword>
<feature type="transmembrane region" description="Helical" evidence="6">
    <location>
        <begin position="102"/>
        <end position="118"/>
    </location>
</feature>
<organism evidence="7 8">
    <name type="scientific">Hyalella azteca</name>
    <name type="common">Amphipod</name>
    <dbReference type="NCBI Taxonomy" id="294128"/>
    <lineage>
        <taxon>Eukaryota</taxon>
        <taxon>Metazoa</taxon>
        <taxon>Ecdysozoa</taxon>
        <taxon>Arthropoda</taxon>
        <taxon>Crustacea</taxon>
        <taxon>Multicrustacea</taxon>
        <taxon>Malacostraca</taxon>
        <taxon>Eumalacostraca</taxon>
        <taxon>Peracarida</taxon>
        <taxon>Amphipoda</taxon>
        <taxon>Senticaudata</taxon>
        <taxon>Talitrida</taxon>
        <taxon>Talitroidea</taxon>
        <taxon>Hyalellidae</taxon>
        <taxon>Hyalella</taxon>
    </lineage>
</organism>
<dbReference type="OMA" id="HTIDLFF"/>
<feature type="transmembrane region" description="Helical" evidence="6">
    <location>
        <begin position="77"/>
        <end position="96"/>
    </location>
</feature>
<dbReference type="OrthoDB" id="201595at2759"/>
<keyword evidence="6" id="KW-1003">Cell membrane</keyword>
<keyword evidence="6" id="KW-0406">Ion transport</keyword>
<reference evidence="8" key="1">
    <citation type="submission" date="2025-08" db="UniProtKB">
        <authorList>
            <consortium name="RefSeq"/>
        </authorList>
    </citation>
    <scope>IDENTIFICATION</scope>
</reference>
<name>A0A8B7NR49_HYAAZ</name>
<feature type="transmembrane region" description="Helical" evidence="6">
    <location>
        <begin position="38"/>
        <end position="56"/>
    </location>
</feature>
<dbReference type="InterPro" id="IPR000615">
    <property type="entry name" value="Bestrophin"/>
</dbReference>
<dbReference type="InterPro" id="IPR021134">
    <property type="entry name" value="Bestrophin-like"/>
</dbReference>
<proteinExistence type="inferred from homology"/>
<evidence type="ECO:0000313" key="7">
    <source>
        <dbReference type="Proteomes" id="UP000694843"/>
    </source>
</evidence>
<feature type="transmembrane region" description="Helical" evidence="6">
    <location>
        <begin position="130"/>
        <end position="149"/>
    </location>
</feature>
<comment type="similarity">
    <text evidence="5 6">Belongs to the anion channel-forming bestrophin (TC 1.A.46) family. Calcium-sensitive chloride channel subfamily.</text>
</comment>
<keyword evidence="6" id="KW-0869">Chloride channel</keyword>
<keyword evidence="6" id="KW-0407">Ion channel</keyword>
<dbReference type="GO" id="GO:0005886">
    <property type="term" value="C:plasma membrane"/>
    <property type="evidence" value="ECO:0007669"/>
    <property type="project" value="UniProtKB-SubCell"/>
</dbReference>
<gene>
    <name evidence="8" type="primary">LOC108672958</name>
</gene>
<protein>
    <recommendedName>
        <fullName evidence="6">Bestrophin homolog</fullName>
    </recommendedName>
</protein>
<comment type="subcellular location">
    <subcellularLocation>
        <location evidence="6">Cell membrane</location>
        <topology evidence="6">Multi-pass membrane protein</topology>
    </subcellularLocation>
    <subcellularLocation>
        <location evidence="1">Membrane</location>
    </subcellularLocation>
</comment>
<accession>A0A8B7NR49</accession>
<evidence type="ECO:0000256" key="3">
    <source>
        <dbReference type="ARBA" id="ARBA00022989"/>
    </source>
</evidence>
<evidence type="ECO:0000313" key="8">
    <source>
        <dbReference type="RefSeq" id="XP_018016214.1"/>
    </source>
</evidence>
<evidence type="ECO:0000256" key="5">
    <source>
        <dbReference type="ARBA" id="ARBA00034769"/>
    </source>
</evidence>
<comment type="function">
    <text evidence="6">Forms chloride channels.</text>
</comment>
<evidence type="ECO:0000256" key="1">
    <source>
        <dbReference type="ARBA" id="ARBA00004370"/>
    </source>
</evidence>
<feature type="non-terminal residue" evidence="8">
    <location>
        <position position="383"/>
    </location>
</feature>
<dbReference type="AlphaFoldDB" id="A0A8B7NR49"/>
<dbReference type="PANTHER" id="PTHR10736">
    <property type="entry name" value="BESTROPHIN"/>
    <property type="match status" value="1"/>
</dbReference>
<evidence type="ECO:0000256" key="4">
    <source>
        <dbReference type="ARBA" id="ARBA00023136"/>
    </source>
</evidence>
<keyword evidence="6" id="KW-0813">Transport</keyword>
<dbReference type="GO" id="GO:0005254">
    <property type="term" value="F:chloride channel activity"/>
    <property type="evidence" value="ECO:0007669"/>
    <property type="project" value="UniProtKB-KW"/>
</dbReference>
<keyword evidence="7" id="KW-1185">Reference proteome</keyword>
<dbReference type="RefSeq" id="XP_018016214.1">
    <property type="nucleotide sequence ID" value="XM_018160725.1"/>
</dbReference>
<keyword evidence="2 6" id="KW-0812">Transmembrane</keyword>
<dbReference type="Proteomes" id="UP000694843">
    <property type="component" value="Unplaced"/>
</dbReference>
<evidence type="ECO:0000256" key="6">
    <source>
        <dbReference type="RuleBase" id="RU363126"/>
    </source>
</evidence>